<dbReference type="RefSeq" id="WP_268944167.1">
    <property type="nucleotide sequence ID" value="NZ_JAPTYD010000066.1"/>
</dbReference>
<protein>
    <submittedName>
        <fullName evidence="1">Uncharacterized protein</fullName>
    </submittedName>
</protein>
<evidence type="ECO:0000313" key="2">
    <source>
        <dbReference type="Proteomes" id="UP001149822"/>
    </source>
</evidence>
<comment type="caution">
    <text evidence="1">The sequence shown here is derived from an EMBL/GenBank/DDBJ whole genome shotgun (WGS) entry which is preliminary data.</text>
</comment>
<evidence type="ECO:0000313" key="1">
    <source>
        <dbReference type="EMBL" id="MCZ0964071.1"/>
    </source>
</evidence>
<sequence length="80" mass="9071">MGELSNTAFQPCQFLPKRHPRPEHWFCRILQHWIACSQFPDAVFDPATGARANLQPKVLQQTPQGEFQSDEVLLHSLASA</sequence>
<organism evidence="1 2">
    <name type="scientific">Paracoccus benzoatiresistens</name>
    <dbReference type="NCBI Taxonomy" id="2997341"/>
    <lineage>
        <taxon>Bacteria</taxon>
        <taxon>Pseudomonadati</taxon>
        <taxon>Pseudomonadota</taxon>
        <taxon>Alphaproteobacteria</taxon>
        <taxon>Rhodobacterales</taxon>
        <taxon>Paracoccaceae</taxon>
        <taxon>Paracoccus</taxon>
    </lineage>
</organism>
<accession>A0ABT4JAA7</accession>
<reference evidence="1" key="1">
    <citation type="submission" date="2022-12" db="EMBL/GenBank/DDBJ databases">
        <title>Paracoccus sp. EF6 isolated from a lake water.</title>
        <authorList>
            <person name="Liu H."/>
        </authorList>
    </citation>
    <scope>NUCLEOTIDE SEQUENCE</scope>
    <source>
        <strain evidence="1">EF6</strain>
    </source>
</reference>
<dbReference type="EMBL" id="JAPTYD010000066">
    <property type="protein sequence ID" value="MCZ0964071.1"/>
    <property type="molecule type" value="Genomic_DNA"/>
</dbReference>
<name>A0ABT4JAA7_9RHOB</name>
<dbReference type="Proteomes" id="UP001149822">
    <property type="component" value="Unassembled WGS sequence"/>
</dbReference>
<proteinExistence type="predicted"/>
<gene>
    <name evidence="1" type="ORF">OU682_21005</name>
</gene>
<keyword evidence="2" id="KW-1185">Reference proteome</keyword>